<dbReference type="EMBL" id="LUEZ02000126">
    <property type="protein sequence ID" value="RDB16279.1"/>
    <property type="molecule type" value="Genomic_DNA"/>
</dbReference>
<gene>
    <name evidence="1" type="ORF">Hypma_003068</name>
</gene>
<accession>A0A369J2M6</accession>
<protein>
    <submittedName>
        <fullName evidence="1">Uncharacterized protein</fullName>
    </submittedName>
</protein>
<keyword evidence="2" id="KW-1185">Reference proteome</keyword>
<evidence type="ECO:0000313" key="1">
    <source>
        <dbReference type="EMBL" id="RDB16279.1"/>
    </source>
</evidence>
<dbReference type="InParanoid" id="A0A369J2M6"/>
<dbReference type="OrthoDB" id="3242031at2759"/>
<evidence type="ECO:0000313" key="2">
    <source>
        <dbReference type="Proteomes" id="UP000076154"/>
    </source>
</evidence>
<name>A0A369J2M6_HYPMA</name>
<comment type="caution">
    <text evidence="1">The sequence shown here is derived from an EMBL/GenBank/DDBJ whole genome shotgun (WGS) entry which is preliminary data.</text>
</comment>
<reference evidence="1" key="1">
    <citation type="submission" date="2018-04" db="EMBL/GenBank/DDBJ databases">
        <title>Whole genome sequencing of Hypsizygus marmoreus.</title>
        <authorList>
            <person name="Choi I.-G."/>
            <person name="Min B."/>
            <person name="Kim J.-G."/>
            <person name="Kim S."/>
            <person name="Oh Y.-L."/>
            <person name="Kong W.-S."/>
            <person name="Park H."/>
            <person name="Jeong J."/>
            <person name="Song E.-S."/>
        </authorList>
    </citation>
    <scope>NUCLEOTIDE SEQUENCE [LARGE SCALE GENOMIC DNA]</scope>
    <source>
        <strain evidence="1">51987-8</strain>
    </source>
</reference>
<proteinExistence type="predicted"/>
<organism evidence="1 2">
    <name type="scientific">Hypsizygus marmoreus</name>
    <name type="common">White beech mushroom</name>
    <name type="synonym">Agaricus marmoreus</name>
    <dbReference type="NCBI Taxonomy" id="39966"/>
    <lineage>
        <taxon>Eukaryota</taxon>
        <taxon>Fungi</taxon>
        <taxon>Dikarya</taxon>
        <taxon>Basidiomycota</taxon>
        <taxon>Agaricomycotina</taxon>
        <taxon>Agaricomycetes</taxon>
        <taxon>Agaricomycetidae</taxon>
        <taxon>Agaricales</taxon>
        <taxon>Tricholomatineae</taxon>
        <taxon>Lyophyllaceae</taxon>
        <taxon>Hypsizygus</taxon>
    </lineage>
</organism>
<sequence length="214" mass="24317">MIEMPRNIQLDVPYFILSFTEFASPCESFSPQTMTNYGMAYFLEDKSGNLTGSEFVDLHDRMRLSYRCTAHDATQSAYMIYDTTNTYGGTRPLLALTFGADNHLGTINFSPESSMLMKKYLTKVSPLGSSRIRKFIASDGQEYRWGWPVKDDQEWTCTNSRGYLVAYYNLKTPGEPEYAHSSGCMLTVEQAYGELVPEMLASLMIMRHIAAYNL</sequence>
<dbReference type="AlphaFoldDB" id="A0A369J2M6"/>
<dbReference type="Proteomes" id="UP000076154">
    <property type="component" value="Unassembled WGS sequence"/>
</dbReference>